<reference evidence="1 2" key="1">
    <citation type="submission" date="2015-05" db="EMBL/GenBank/DDBJ databases">
        <title>A genomic and transcriptomic approach to investigate the blue pigment phenotype in Pseudomonas fluorescens.</title>
        <authorList>
            <person name="Andreani N.A."/>
            <person name="Cardazzo B."/>
        </authorList>
    </citation>
    <scope>NUCLEOTIDE SEQUENCE [LARGE SCALE GENOMIC DNA]</scope>
    <source>
        <strain evidence="1 2">Ps_22</strain>
    </source>
</reference>
<gene>
    <name evidence="1" type="ORF">PFLmoz3_02614</name>
</gene>
<evidence type="ECO:0000313" key="1">
    <source>
        <dbReference type="EMBL" id="KWV87677.1"/>
    </source>
</evidence>
<dbReference type="Proteomes" id="UP000061348">
    <property type="component" value="Unassembled WGS sequence"/>
</dbReference>
<organism evidence="1 2">
    <name type="scientific">Pseudomonas fluorescens</name>
    <dbReference type="NCBI Taxonomy" id="294"/>
    <lineage>
        <taxon>Bacteria</taxon>
        <taxon>Pseudomonadati</taxon>
        <taxon>Pseudomonadota</taxon>
        <taxon>Gammaproteobacteria</taxon>
        <taxon>Pseudomonadales</taxon>
        <taxon>Pseudomonadaceae</taxon>
        <taxon>Pseudomonas</taxon>
    </lineage>
</organism>
<protein>
    <submittedName>
        <fullName evidence="1">Uncharacterized protein</fullName>
    </submittedName>
</protein>
<proteinExistence type="predicted"/>
<dbReference type="AlphaFoldDB" id="A0A109LH04"/>
<accession>A0A109LH04</accession>
<name>A0A109LH04_PSEFL</name>
<sequence length="111" mass="11498">MALSALISSTAAAPSFRLEALPAVTLPSFLNAGLSLARDSAVVPARGCSSTAKATGSPLRWGIRIGVISSAKRPASIAAAAFCWEAAAKASWASRLMPYLSTRFSAVMPMW</sequence>
<evidence type="ECO:0000313" key="2">
    <source>
        <dbReference type="Proteomes" id="UP000061348"/>
    </source>
</evidence>
<comment type="caution">
    <text evidence="1">The sequence shown here is derived from an EMBL/GenBank/DDBJ whole genome shotgun (WGS) entry which is preliminary data.</text>
</comment>
<dbReference type="EMBL" id="LCYA01000067">
    <property type="protein sequence ID" value="KWV87677.1"/>
    <property type="molecule type" value="Genomic_DNA"/>
</dbReference>